<name>A0A382QUD0_9ZZZZ</name>
<reference evidence="2" key="1">
    <citation type="submission" date="2018-05" db="EMBL/GenBank/DDBJ databases">
        <authorList>
            <person name="Lanie J.A."/>
            <person name="Ng W.-L."/>
            <person name="Kazmierczak K.M."/>
            <person name="Andrzejewski T.M."/>
            <person name="Davidsen T.M."/>
            <person name="Wayne K.J."/>
            <person name="Tettelin H."/>
            <person name="Glass J.I."/>
            <person name="Rusch D."/>
            <person name="Podicherti R."/>
            <person name="Tsui H.-C.T."/>
            <person name="Winkler M.E."/>
        </authorList>
    </citation>
    <scope>NUCLEOTIDE SEQUENCE</scope>
</reference>
<dbReference type="AlphaFoldDB" id="A0A382QUD0"/>
<feature type="non-terminal residue" evidence="2">
    <location>
        <position position="1"/>
    </location>
</feature>
<dbReference type="PANTHER" id="PTHR43215">
    <property type="entry name" value="RADIAL SPOKE HEAD 1 HOMOLOG"/>
    <property type="match status" value="1"/>
</dbReference>
<sequence>VKGVLFGELVDDEWIWFKNGDENTLSKYEGGIRKGVPNGQGTLISPDGRKYVGEFRNGKFYGQGTRTFPDGRKYIGEFREGRPW</sequence>
<organism evidence="2">
    <name type="scientific">marine metagenome</name>
    <dbReference type="NCBI Taxonomy" id="408172"/>
    <lineage>
        <taxon>unclassified sequences</taxon>
        <taxon>metagenomes</taxon>
        <taxon>ecological metagenomes</taxon>
    </lineage>
</organism>
<gene>
    <name evidence="2" type="ORF">METZ01_LOCUS341319</name>
</gene>
<dbReference type="Gene3D" id="2.20.110.10">
    <property type="entry name" value="Histone H3 K4-specific methyltransferase SET7/9 N-terminal domain"/>
    <property type="match status" value="1"/>
</dbReference>
<evidence type="ECO:0000313" key="2">
    <source>
        <dbReference type="EMBL" id="SVC88465.1"/>
    </source>
</evidence>
<dbReference type="Pfam" id="PF02493">
    <property type="entry name" value="MORN"/>
    <property type="match status" value="3"/>
</dbReference>
<proteinExistence type="predicted"/>
<evidence type="ECO:0008006" key="3">
    <source>
        <dbReference type="Google" id="ProtNLM"/>
    </source>
</evidence>
<keyword evidence="1" id="KW-0677">Repeat</keyword>
<dbReference type="SUPFAM" id="SSF82185">
    <property type="entry name" value="Histone H3 K4-specific methyltransferase SET7/9 N-terminal domain"/>
    <property type="match status" value="1"/>
</dbReference>
<accession>A0A382QUD0</accession>
<evidence type="ECO:0000256" key="1">
    <source>
        <dbReference type="ARBA" id="ARBA00022737"/>
    </source>
</evidence>
<dbReference type="SMART" id="SM00698">
    <property type="entry name" value="MORN"/>
    <property type="match status" value="2"/>
</dbReference>
<feature type="non-terminal residue" evidence="2">
    <location>
        <position position="84"/>
    </location>
</feature>
<dbReference type="PANTHER" id="PTHR43215:SF14">
    <property type="entry name" value="RADIAL SPOKE HEAD 1 HOMOLOG"/>
    <property type="match status" value="1"/>
</dbReference>
<dbReference type="InterPro" id="IPR003409">
    <property type="entry name" value="MORN"/>
</dbReference>
<dbReference type="EMBL" id="UINC01116607">
    <property type="protein sequence ID" value="SVC88465.1"/>
    <property type="molecule type" value="Genomic_DNA"/>
</dbReference>
<protein>
    <recommendedName>
        <fullName evidence="3">MORN motif-containing protein</fullName>
    </recommendedName>
</protein>